<dbReference type="PANTHER" id="PTHR34365">
    <property type="entry name" value="ENOLASE (DUF1399)"/>
    <property type="match status" value="1"/>
</dbReference>
<dbReference type="PANTHER" id="PTHR34365:SF7">
    <property type="entry name" value="GLYCINE-RICH DOMAIN-CONTAINING PROTEIN 1"/>
    <property type="match status" value="1"/>
</dbReference>
<organism evidence="1 2">
    <name type="scientific">Bondarzewia mesenterica</name>
    <dbReference type="NCBI Taxonomy" id="1095465"/>
    <lineage>
        <taxon>Eukaryota</taxon>
        <taxon>Fungi</taxon>
        <taxon>Dikarya</taxon>
        <taxon>Basidiomycota</taxon>
        <taxon>Agaricomycotina</taxon>
        <taxon>Agaricomycetes</taxon>
        <taxon>Russulales</taxon>
        <taxon>Bondarzewiaceae</taxon>
        <taxon>Bondarzewia</taxon>
    </lineage>
</organism>
<name>A0A4S4L8I7_9AGAM</name>
<accession>A0A4S4L8I7</accession>
<proteinExistence type="predicted"/>
<evidence type="ECO:0000313" key="1">
    <source>
        <dbReference type="EMBL" id="THH07932.1"/>
    </source>
</evidence>
<evidence type="ECO:0000313" key="2">
    <source>
        <dbReference type="Proteomes" id="UP000310158"/>
    </source>
</evidence>
<dbReference type="AlphaFoldDB" id="A0A4S4L8I7"/>
<protein>
    <submittedName>
        <fullName evidence="1">Uncharacterized protein</fullName>
    </submittedName>
</protein>
<dbReference type="InterPro" id="IPR009836">
    <property type="entry name" value="GRDP-like"/>
</dbReference>
<dbReference type="Pfam" id="PF07173">
    <property type="entry name" value="GRDP-like"/>
    <property type="match status" value="1"/>
</dbReference>
<dbReference type="EMBL" id="SGPL01000737">
    <property type="protein sequence ID" value="THH07932.1"/>
    <property type="molecule type" value="Genomic_DNA"/>
</dbReference>
<feature type="non-terminal residue" evidence="1">
    <location>
        <position position="624"/>
    </location>
</feature>
<reference evidence="1 2" key="1">
    <citation type="submission" date="2019-02" db="EMBL/GenBank/DDBJ databases">
        <title>Genome sequencing of the rare red list fungi Bondarzewia mesenterica.</title>
        <authorList>
            <person name="Buettner E."/>
            <person name="Kellner H."/>
        </authorList>
    </citation>
    <scope>NUCLEOTIDE SEQUENCE [LARGE SCALE GENOMIC DNA]</scope>
    <source>
        <strain evidence="1 2">DSM 108281</strain>
    </source>
</reference>
<sequence>MSNIIPPPAYTAAGLPTYTTTEVPPSSQPPILRIGSRILASPFVNTRQLKLHLDLLGAFYELRRKVEAGQDPRLPRQVGNLLPEQRWAWFVGLAVERFERWLKAVAPVRTETWAEVEAPPVDVWMVWHAYLLNPRSYAEDCSRLTIMRTLASFPHDLFLRTLEITGSLKTFRPSEARVTSWFSQTQTPFDPFEASSILMTQELQCPVCHVKVLAPYINNSGTGYAQQQFAIDCAACRFSITKERLAVAKFTHDISLDHMDEIVKSTHGYGVYMANTLRTPLKGEDMRRAQLIKNVMLNARPFRSNGGKTPKTSIEMAEAVQWSLTAIRLTPGIAVRPKLIGRVLSAYSDQRPFSVELVGAVLRQGSFVEKMQELGWTQPGYFDDPSDERALHHSIVRYHAFLDLMANSPSEFFVPTLDIDLAWHTHQLFETRYQTDCAKYVGRYVDHDDKVEESHLSNAFDLTCRAWNARFNVPYMYCGCPLPGDTIGQKLTRLVQHMSNKPYTSSELSPPELPDLLAATHPSDHNGITVQGLPSAVMQRHLRQVKLQRRRVRDSARVKDGRMDKRTYQRGVDHSPAFLYPVPMWYGIGACVGGVGNVMGSGGCGGIGGCAAGAGGGCGGGGAS</sequence>
<gene>
    <name evidence="1" type="ORF">EW146_g9155</name>
</gene>
<dbReference type="OrthoDB" id="2684236at2759"/>
<keyword evidence="2" id="KW-1185">Reference proteome</keyword>
<dbReference type="Proteomes" id="UP000310158">
    <property type="component" value="Unassembled WGS sequence"/>
</dbReference>
<comment type="caution">
    <text evidence="1">The sequence shown here is derived from an EMBL/GenBank/DDBJ whole genome shotgun (WGS) entry which is preliminary data.</text>
</comment>